<dbReference type="Pfam" id="PF13384">
    <property type="entry name" value="HTH_23"/>
    <property type="match status" value="1"/>
</dbReference>
<keyword evidence="2" id="KW-0812">Transmembrane</keyword>
<protein>
    <recommendedName>
        <fullName evidence="5">DUF2637 domain-containing protein</fullName>
    </recommendedName>
</protein>
<feature type="region of interest" description="Disordered" evidence="1">
    <location>
        <begin position="210"/>
        <end position="262"/>
    </location>
</feature>
<gene>
    <name evidence="3" type="ORF">GCM10023217_32100</name>
</gene>
<dbReference type="Proteomes" id="UP001500822">
    <property type="component" value="Unassembled WGS sequence"/>
</dbReference>
<feature type="compositionally biased region" description="Low complexity" evidence="1">
    <location>
        <begin position="248"/>
        <end position="262"/>
    </location>
</feature>
<dbReference type="Pfam" id="PF10935">
    <property type="entry name" value="DUF2637"/>
    <property type="match status" value="1"/>
</dbReference>
<feature type="transmembrane region" description="Helical" evidence="2">
    <location>
        <begin position="12"/>
        <end position="33"/>
    </location>
</feature>
<evidence type="ECO:0000256" key="2">
    <source>
        <dbReference type="SAM" id="Phobius"/>
    </source>
</evidence>
<keyword evidence="4" id="KW-1185">Reference proteome</keyword>
<keyword evidence="2" id="KW-0472">Membrane</keyword>
<evidence type="ECO:0000313" key="4">
    <source>
        <dbReference type="Proteomes" id="UP001500822"/>
    </source>
</evidence>
<organism evidence="3 4">
    <name type="scientific">Gordonia alkaliphila</name>
    <dbReference type="NCBI Taxonomy" id="1053547"/>
    <lineage>
        <taxon>Bacteria</taxon>
        <taxon>Bacillati</taxon>
        <taxon>Actinomycetota</taxon>
        <taxon>Actinomycetes</taxon>
        <taxon>Mycobacteriales</taxon>
        <taxon>Gordoniaceae</taxon>
        <taxon>Gordonia</taxon>
    </lineage>
</organism>
<name>A0ABP8ZIJ6_9ACTN</name>
<proteinExistence type="predicted"/>
<evidence type="ECO:0000313" key="3">
    <source>
        <dbReference type="EMBL" id="GAA4757447.1"/>
    </source>
</evidence>
<keyword evidence="2" id="KW-1133">Transmembrane helix</keyword>
<accession>A0ABP8ZIJ6</accession>
<feature type="transmembrane region" description="Helical" evidence="2">
    <location>
        <begin position="119"/>
        <end position="140"/>
    </location>
</feature>
<feature type="transmembrane region" description="Helical" evidence="2">
    <location>
        <begin position="78"/>
        <end position="99"/>
    </location>
</feature>
<dbReference type="InterPro" id="IPR021235">
    <property type="entry name" value="DUF2637"/>
</dbReference>
<evidence type="ECO:0000256" key="1">
    <source>
        <dbReference type="SAM" id="MobiDB-lite"/>
    </source>
</evidence>
<feature type="transmembrane region" description="Helical" evidence="2">
    <location>
        <begin position="45"/>
        <end position="66"/>
    </location>
</feature>
<comment type="caution">
    <text evidence="3">The sequence shown here is derived from an EMBL/GenBank/DDBJ whole genome shotgun (WGS) entry which is preliminary data.</text>
</comment>
<dbReference type="RefSeq" id="WP_345314266.1">
    <property type="nucleotide sequence ID" value="NZ_BAABIE010000018.1"/>
</dbReference>
<sequence length="390" mass="40810">MNHGRKTYGLAYAWTLVAFFTGASVLLNGAHAVLGMAQESLWARFWAVLTAILFPLAVLAETHFLVNLIREWDTRARWIAALRMVCIAAVLVVAYIAFVRSFYALGDMAGLMGIPDEDWWMLPASIDAMIILATLGVVIAEGQMALDRADAAPAQPADGSGHEHHAQLDGLAHEQVDEVPAHPVHEHPAQPVTEPAHPVDDVPAQVAEGAVAQPAAARCQQGAQDDPVALSPQVNGYAHPAAGKLDRGPAGQPAHPAGAGPAQLDDLAHEQAAHPVHDLAHEQVDEVPAHSAEGPARAVHEHPAQDAGGVDHAALAACLIAERGVDADAPVVAEVLALRAEDAAWSRIAEASGKSPSTVRRWVDGAAELDGAYAVSVGKRPKAALAVVGD</sequence>
<dbReference type="EMBL" id="BAABIE010000018">
    <property type="protein sequence ID" value="GAA4757447.1"/>
    <property type="molecule type" value="Genomic_DNA"/>
</dbReference>
<reference evidence="4" key="1">
    <citation type="journal article" date="2019" name="Int. J. Syst. Evol. Microbiol.">
        <title>The Global Catalogue of Microorganisms (GCM) 10K type strain sequencing project: providing services to taxonomists for standard genome sequencing and annotation.</title>
        <authorList>
            <consortium name="The Broad Institute Genomics Platform"/>
            <consortium name="The Broad Institute Genome Sequencing Center for Infectious Disease"/>
            <person name="Wu L."/>
            <person name="Ma J."/>
        </authorList>
    </citation>
    <scope>NUCLEOTIDE SEQUENCE [LARGE SCALE GENOMIC DNA]</scope>
    <source>
        <strain evidence="4">JCM 18077</strain>
    </source>
</reference>
<evidence type="ECO:0008006" key="5">
    <source>
        <dbReference type="Google" id="ProtNLM"/>
    </source>
</evidence>